<comment type="similarity">
    <text evidence="1">Belongs to the SAPS family.</text>
</comment>
<feature type="compositionally biased region" description="Polar residues" evidence="2">
    <location>
        <begin position="640"/>
        <end position="663"/>
    </location>
</feature>
<evidence type="ECO:0000256" key="2">
    <source>
        <dbReference type="SAM" id="MobiDB-lite"/>
    </source>
</evidence>
<feature type="compositionally biased region" description="Low complexity" evidence="2">
    <location>
        <begin position="736"/>
        <end position="750"/>
    </location>
</feature>
<dbReference type="Pfam" id="PF04499">
    <property type="entry name" value="SAPS"/>
    <property type="match status" value="1"/>
</dbReference>
<feature type="region of interest" description="Disordered" evidence="2">
    <location>
        <begin position="638"/>
        <end position="796"/>
    </location>
</feature>
<dbReference type="AlphaFoldDB" id="A0A834H827"/>
<dbReference type="OrthoDB" id="295029at2759"/>
<dbReference type="GO" id="GO:0019903">
    <property type="term" value="F:protein phosphatase binding"/>
    <property type="evidence" value="ECO:0007669"/>
    <property type="project" value="InterPro"/>
</dbReference>
<evidence type="ECO:0000313" key="4">
    <source>
        <dbReference type="Proteomes" id="UP000626092"/>
    </source>
</evidence>
<dbReference type="Proteomes" id="UP000626092">
    <property type="component" value="Unassembled WGS sequence"/>
</dbReference>
<gene>
    <name evidence="3" type="ORF">RHSIM_Rhsim02G0160800</name>
</gene>
<dbReference type="PANTHER" id="PTHR12634">
    <property type="entry name" value="SIT4 YEAST -ASSOCIATING PROTEIN-RELATED"/>
    <property type="match status" value="1"/>
</dbReference>
<organism evidence="3 4">
    <name type="scientific">Rhododendron simsii</name>
    <name type="common">Sims's rhododendron</name>
    <dbReference type="NCBI Taxonomy" id="118357"/>
    <lineage>
        <taxon>Eukaryota</taxon>
        <taxon>Viridiplantae</taxon>
        <taxon>Streptophyta</taxon>
        <taxon>Embryophyta</taxon>
        <taxon>Tracheophyta</taxon>
        <taxon>Spermatophyta</taxon>
        <taxon>Magnoliopsida</taxon>
        <taxon>eudicotyledons</taxon>
        <taxon>Gunneridae</taxon>
        <taxon>Pentapetalae</taxon>
        <taxon>asterids</taxon>
        <taxon>Ericales</taxon>
        <taxon>Ericaceae</taxon>
        <taxon>Ericoideae</taxon>
        <taxon>Rhodoreae</taxon>
        <taxon>Rhododendron</taxon>
    </lineage>
</organism>
<evidence type="ECO:0000256" key="1">
    <source>
        <dbReference type="ARBA" id="ARBA00006180"/>
    </source>
</evidence>
<evidence type="ECO:0000313" key="3">
    <source>
        <dbReference type="EMBL" id="KAF7149566.1"/>
    </source>
</evidence>
<keyword evidence="4" id="KW-1185">Reference proteome</keyword>
<proteinExistence type="inferred from homology"/>
<name>A0A834H827_RHOSS</name>
<evidence type="ECO:0008006" key="5">
    <source>
        <dbReference type="Google" id="ProtNLM"/>
    </source>
</evidence>
<sequence length="796" mass="88763">MVETIMDKENFTLEELLDEDEIIQECKALNSRLINLYDLSNLAYLSLAFIFTRILRERAQVEQLLRYIVEEAPEDAEKRRSFKFPFIACEIFTCEVDIILKSLVEDEELMNYLFSFLEPEHSHSTLLAGYFSKVVVCLLLRKTVPFMKYIQAHQEIIRKLVDLIGITSIMEVLIRLIGADEHLYTTYTDSLKWLDDTDVLEMIVDKFSASDCPEVHANAAETLCAITRYAPPGLAAKISSPSFIGRLFRHALEDLRPNSVLVNSLSVFISLLDPRRLTLGTYHLYSRQLNSGSTTSANPETVEGMLGSLGDLLKLLDVSSVENVLLTTYGKLQPPLGKHRLKIIEFISVLMTVSSEAVEKEMIHLCAVKRILDLFFEYPYNNFLHHHVEHIIMSCLESKNASFIEHLLNDCNLVGKILEAETNFTLAADPNKPTIPAEGKLPPRIGNIGHTTRISNKLVQVGNNNSDIQAYLQENSEWVDWHANVLVKRNSLENVQQWACGRPTALHDRTRDSDDDDYQDRDYDVAALANNLSQAFRYGIYGNDDIEEAHGSLERDDEDVYFDDESAEVVLSSLRLGDDRESGSLFTNSNWFAFEDDRTINELSADSIASPSPNIDDSEAVNTVGDAKVIVDRDEDLADTATSQPPEPNDSSEATSVNFSGELSETGAKESENPPEWVEWRETSDSVDSSDLEKPSISPNGEVQVELEERNKSMDPTVANPSLSSADASIDDSKTDSGGSPDSTDSSSKPLQAPDWVDDMPNSDTSCTSVDLDKPVATEGSSGAVDKEEKVEVGIL</sequence>
<protein>
    <recommendedName>
        <fullName evidence="5">SIT4 phosphatase-associated family protein</fullName>
    </recommendedName>
</protein>
<reference evidence="3" key="1">
    <citation type="submission" date="2019-11" db="EMBL/GenBank/DDBJ databases">
        <authorList>
            <person name="Liu Y."/>
            <person name="Hou J."/>
            <person name="Li T.-Q."/>
            <person name="Guan C.-H."/>
            <person name="Wu X."/>
            <person name="Wu H.-Z."/>
            <person name="Ling F."/>
            <person name="Zhang R."/>
            <person name="Shi X.-G."/>
            <person name="Ren J.-P."/>
            <person name="Chen E.-F."/>
            <person name="Sun J.-M."/>
        </authorList>
    </citation>
    <scope>NUCLEOTIDE SEQUENCE</scope>
    <source>
        <strain evidence="3">Adult_tree_wgs_1</strain>
        <tissue evidence="3">Leaves</tissue>
    </source>
</reference>
<dbReference type="InterPro" id="IPR007587">
    <property type="entry name" value="SAPS"/>
</dbReference>
<dbReference type="EMBL" id="WJXA01000002">
    <property type="protein sequence ID" value="KAF7149566.1"/>
    <property type="molecule type" value="Genomic_DNA"/>
</dbReference>
<accession>A0A834H827</accession>
<feature type="compositionally biased region" description="Basic and acidic residues" evidence="2">
    <location>
        <begin position="667"/>
        <end position="684"/>
    </location>
</feature>
<dbReference type="PANTHER" id="PTHR12634:SF37">
    <property type="entry name" value="SIT4 PHOSPHATASE-ASSOCIATED FAMILY PROTEIN"/>
    <property type="match status" value="1"/>
</dbReference>
<dbReference type="GO" id="GO:0019888">
    <property type="term" value="F:protein phosphatase regulator activity"/>
    <property type="evidence" value="ECO:0007669"/>
    <property type="project" value="TreeGrafter"/>
</dbReference>
<feature type="compositionally biased region" description="Basic and acidic residues" evidence="2">
    <location>
        <begin position="785"/>
        <end position="796"/>
    </location>
</feature>
<comment type="caution">
    <text evidence="3">The sequence shown here is derived from an EMBL/GenBank/DDBJ whole genome shotgun (WGS) entry which is preliminary data.</text>
</comment>
<dbReference type="SUPFAM" id="SSF48371">
    <property type="entry name" value="ARM repeat"/>
    <property type="match status" value="1"/>
</dbReference>
<dbReference type="InterPro" id="IPR016024">
    <property type="entry name" value="ARM-type_fold"/>
</dbReference>